<proteinExistence type="predicted"/>
<keyword evidence="3" id="KW-0223">Dioxygenase</keyword>
<dbReference type="FunFam" id="2.60.120.620:FF:000021">
    <property type="entry name" value="WGS project CABT00000000 data, contig 2.8"/>
    <property type="match status" value="1"/>
</dbReference>
<dbReference type="RefSeq" id="XP_031868739.1">
    <property type="nucleotide sequence ID" value="XM_032015318.1"/>
</dbReference>
<evidence type="ECO:0000313" key="9">
    <source>
        <dbReference type="Proteomes" id="UP000254866"/>
    </source>
</evidence>
<dbReference type="GO" id="GO:0004656">
    <property type="term" value="F:procollagen-proline 4-dioxygenase activity"/>
    <property type="evidence" value="ECO:0007669"/>
    <property type="project" value="TreeGrafter"/>
</dbReference>
<dbReference type="SMART" id="SM00702">
    <property type="entry name" value="P4Hc"/>
    <property type="match status" value="1"/>
</dbReference>
<evidence type="ECO:0000259" key="7">
    <source>
        <dbReference type="PROSITE" id="PS51471"/>
    </source>
</evidence>
<sequence>MAGKKQLSNPKAKGSDRAQTAPPNWPPFKPLLPASDIVLETVVDSQIVVARNFWTKTLCSSYVSFLSSLPLTTTPGKPKKGEALRVNDRFQINDEAFANRLWVETGLRELVCGNDGEDEESGDGETMSKEERRELWGGEPVGLNPSIRIYRYTKGQYFDCHYDESNVLTLNTKPSPTPAKTTWTLLLYLTSPATGCQGGETVFYPDDLPGKANVLNKEIVVGLETGMVLLHKHGNDCMLHEGREVTEGEKWVIRSDLCVRREKSKFGGF</sequence>
<comment type="cofactor">
    <cofactor evidence="1">
        <name>L-ascorbate</name>
        <dbReference type="ChEBI" id="CHEBI:38290"/>
    </cofactor>
</comment>
<dbReference type="OrthoDB" id="69177at2759"/>
<evidence type="ECO:0000313" key="8">
    <source>
        <dbReference type="EMBL" id="RDL36083.1"/>
    </source>
</evidence>
<dbReference type="GO" id="GO:0005783">
    <property type="term" value="C:endoplasmic reticulum"/>
    <property type="evidence" value="ECO:0007669"/>
    <property type="project" value="TreeGrafter"/>
</dbReference>
<dbReference type="EMBL" id="NPIC01000005">
    <property type="protein sequence ID" value="RDL36083.1"/>
    <property type="molecule type" value="Genomic_DNA"/>
</dbReference>
<dbReference type="InterPro" id="IPR005123">
    <property type="entry name" value="Oxoglu/Fe-dep_dioxygenase_dom"/>
</dbReference>
<keyword evidence="9" id="KW-1185">Reference proteome</keyword>
<evidence type="ECO:0000256" key="5">
    <source>
        <dbReference type="ARBA" id="ARBA00023004"/>
    </source>
</evidence>
<organism evidence="8 9">
    <name type="scientific">Venustampulla echinocandica</name>
    <dbReference type="NCBI Taxonomy" id="2656787"/>
    <lineage>
        <taxon>Eukaryota</taxon>
        <taxon>Fungi</taxon>
        <taxon>Dikarya</taxon>
        <taxon>Ascomycota</taxon>
        <taxon>Pezizomycotina</taxon>
        <taxon>Leotiomycetes</taxon>
        <taxon>Helotiales</taxon>
        <taxon>Pleuroascaceae</taxon>
        <taxon>Venustampulla</taxon>
    </lineage>
</organism>
<accession>A0A370TKN3</accession>
<dbReference type="Gene3D" id="2.60.120.620">
    <property type="entry name" value="q2cbj1_9rhob like domain"/>
    <property type="match status" value="1"/>
</dbReference>
<keyword evidence="4" id="KW-0560">Oxidoreductase</keyword>
<dbReference type="InterPro" id="IPR044862">
    <property type="entry name" value="Pro_4_hyd_alph_FE2OG_OXY"/>
</dbReference>
<evidence type="ECO:0000256" key="6">
    <source>
        <dbReference type="SAM" id="MobiDB-lite"/>
    </source>
</evidence>
<keyword evidence="5" id="KW-0408">Iron</keyword>
<feature type="region of interest" description="Disordered" evidence="6">
    <location>
        <begin position="1"/>
        <end position="27"/>
    </location>
</feature>
<dbReference type="GeneID" id="43599544"/>
<reference evidence="8 9" key="1">
    <citation type="journal article" date="2018" name="IMA Fungus">
        <title>IMA Genome-F 9: Draft genome sequence of Annulohypoxylon stygium, Aspergillus mulundensis, Berkeleyomyces basicola (syn. Thielaviopsis basicola), Ceratocystis smalleyi, two Cercospora beticola strains, Coleophoma cylindrospora, Fusarium fracticaudum, Phialophora cf. hyalina, and Morchella septimelata.</title>
        <authorList>
            <person name="Wingfield B.D."/>
            <person name="Bills G.F."/>
            <person name="Dong Y."/>
            <person name="Huang W."/>
            <person name="Nel W.J."/>
            <person name="Swalarsk-Parry B.S."/>
            <person name="Vaghefi N."/>
            <person name="Wilken P.M."/>
            <person name="An Z."/>
            <person name="de Beer Z.W."/>
            <person name="De Vos L."/>
            <person name="Chen L."/>
            <person name="Duong T.A."/>
            <person name="Gao Y."/>
            <person name="Hammerbacher A."/>
            <person name="Kikkert J.R."/>
            <person name="Li Y."/>
            <person name="Li H."/>
            <person name="Li K."/>
            <person name="Li Q."/>
            <person name="Liu X."/>
            <person name="Ma X."/>
            <person name="Naidoo K."/>
            <person name="Pethybridge S.J."/>
            <person name="Sun J."/>
            <person name="Steenkamp E.T."/>
            <person name="van der Nest M.A."/>
            <person name="van Wyk S."/>
            <person name="Wingfield M.J."/>
            <person name="Xiong C."/>
            <person name="Yue Q."/>
            <person name="Zhang X."/>
        </authorList>
    </citation>
    <scope>NUCLEOTIDE SEQUENCE [LARGE SCALE GENOMIC DNA]</scope>
    <source>
        <strain evidence="8 9">BP 5553</strain>
    </source>
</reference>
<evidence type="ECO:0000256" key="1">
    <source>
        <dbReference type="ARBA" id="ARBA00001961"/>
    </source>
</evidence>
<dbReference type="Proteomes" id="UP000254866">
    <property type="component" value="Unassembled WGS sequence"/>
</dbReference>
<dbReference type="PANTHER" id="PTHR10869:SF236">
    <property type="entry name" value="PROLYL 4-HYDROXYLASE ALPHA SUBUNIT DOMAIN-CONTAINING PROTEIN"/>
    <property type="match status" value="1"/>
</dbReference>
<dbReference type="PROSITE" id="PS51471">
    <property type="entry name" value="FE2OG_OXY"/>
    <property type="match status" value="1"/>
</dbReference>
<keyword evidence="2" id="KW-0479">Metal-binding</keyword>
<dbReference type="AlphaFoldDB" id="A0A370TKN3"/>
<protein>
    <recommendedName>
        <fullName evidence="7">Fe2OG dioxygenase domain-containing protein</fullName>
    </recommendedName>
</protein>
<dbReference type="GO" id="GO:0005506">
    <property type="term" value="F:iron ion binding"/>
    <property type="evidence" value="ECO:0007669"/>
    <property type="project" value="InterPro"/>
</dbReference>
<feature type="region of interest" description="Disordered" evidence="6">
    <location>
        <begin position="113"/>
        <end position="132"/>
    </location>
</feature>
<gene>
    <name evidence="8" type="ORF">BP5553_06695</name>
</gene>
<dbReference type="PANTHER" id="PTHR10869">
    <property type="entry name" value="PROLYL 4-HYDROXYLASE ALPHA SUBUNIT"/>
    <property type="match status" value="1"/>
</dbReference>
<name>A0A370TKN3_9HELO</name>
<dbReference type="Pfam" id="PF13640">
    <property type="entry name" value="2OG-FeII_Oxy_3"/>
    <property type="match status" value="1"/>
</dbReference>
<comment type="caution">
    <text evidence="8">The sequence shown here is derived from an EMBL/GenBank/DDBJ whole genome shotgun (WGS) entry which is preliminary data.</text>
</comment>
<dbReference type="InterPro" id="IPR006620">
    <property type="entry name" value="Pro_4_hyd_alph"/>
</dbReference>
<dbReference type="InterPro" id="IPR045054">
    <property type="entry name" value="P4HA-like"/>
</dbReference>
<evidence type="ECO:0000256" key="2">
    <source>
        <dbReference type="ARBA" id="ARBA00022723"/>
    </source>
</evidence>
<evidence type="ECO:0000256" key="3">
    <source>
        <dbReference type="ARBA" id="ARBA00022964"/>
    </source>
</evidence>
<dbReference type="GO" id="GO:0031418">
    <property type="term" value="F:L-ascorbic acid binding"/>
    <property type="evidence" value="ECO:0007669"/>
    <property type="project" value="InterPro"/>
</dbReference>
<evidence type="ECO:0000256" key="4">
    <source>
        <dbReference type="ARBA" id="ARBA00023002"/>
    </source>
</evidence>
<feature type="domain" description="Fe2OG dioxygenase" evidence="7">
    <location>
        <begin position="143"/>
        <end position="263"/>
    </location>
</feature>